<evidence type="ECO:0000313" key="2">
    <source>
        <dbReference type="EMBL" id="KAJ0184929.1"/>
    </source>
</evidence>
<protein>
    <recommendedName>
        <fullName evidence="1">Reverse transcriptase Ty1/copia-type domain-containing protein</fullName>
    </recommendedName>
</protein>
<dbReference type="Pfam" id="PF07727">
    <property type="entry name" value="RVT_2"/>
    <property type="match status" value="1"/>
</dbReference>
<feature type="domain" description="Reverse transcriptase Ty1/copia-type" evidence="1">
    <location>
        <begin position="80"/>
        <end position="185"/>
    </location>
</feature>
<evidence type="ECO:0000259" key="1">
    <source>
        <dbReference type="Pfam" id="PF07727"/>
    </source>
</evidence>
<accession>A0A9R1WRQ1</accession>
<dbReference type="AlphaFoldDB" id="A0A9R1WRQ1"/>
<organism evidence="2 3">
    <name type="scientific">Lactuca sativa</name>
    <name type="common">Garden lettuce</name>
    <dbReference type="NCBI Taxonomy" id="4236"/>
    <lineage>
        <taxon>Eukaryota</taxon>
        <taxon>Viridiplantae</taxon>
        <taxon>Streptophyta</taxon>
        <taxon>Embryophyta</taxon>
        <taxon>Tracheophyta</taxon>
        <taxon>Spermatophyta</taxon>
        <taxon>Magnoliopsida</taxon>
        <taxon>eudicotyledons</taxon>
        <taxon>Gunneridae</taxon>
        <taxon>Pentapetalae</taxon>
        <taxon>asterids</taxon>
        <taxon>campanulids</taxon>
        <taxon>Asterales</taxon>
        <taxon>Asteraceae</taxon>
        <taxon>Cichorioideae</taxon>
        <taxon>Cichorieae</taxon>
        <taxon>Lactucinae</taxon>
        <taxon>Lactuca</taxon>
    </lineage>
</organism>
<sequence length="191" mass="22598">MQTRYPCVRVIWDFTYKHLRTVFDKTEEHLKPNTPRIGSRHIYALHGFVYAFKIWIKETFPNSSIVGFPIPDVGYFFEPGRKIVSYKWIFKKKIDMDGKLQTFKARLVVKGLTQTFRVHYDETFSPVAKIKSITIMLAIAAFYDYEVWQMDVKATFLNGKLIEDVYMSQLEGFVHSKYPDRVCILRNPFMD</sequence>
<comment type="caution">
    <text evidence="2">The sequence shown here is derived from an EMBL/GenBank/DDBJ whole genome shotgun (WGS) entry which is preliminary data.</text>
</comment>
<gene>
    <name evidence="2" type="ORF">LSAT_V11C900480970</name>
</gene>
<proteinExistence type="predicted"/>
<evidence type="ECO:0000313" key="3">
    <source>
        <dbReference type="Proteomes" id="UP000235145"/>
    </source>
</evidence>
<keyword evidence="3" id="KW-1185">Reference proteome</keyword>
<dbReference type="Proteomes" id="UP000235145">
    <property type="component" value="Unassembled WGS sequence"/>
</dbReference>
<dbReference type="InterPro" id="IPR013103">
    <property type="entry name" value="RVT_2"/>
</dbReference>
<name>A0A9R1WRQ1_LACSA</name>
<reference evidence="2 3" key="1">
    <citation type="journal article" date="2017" name="Nat. Commun.">
        <title>Genome assembly with in vitro proximity ligation data and whole-genome triplication in lettuce.</title>
        <authorList>
            <person name="Reyes-Chin-Wo S."/>
            <person name="Wang Z."/>
            <person name="Yang X."/>
            <person name="Kozik A."/>
            <person name="Arikit S."/>
            <person name="Song C."/>
            <person name="Xia L."/>
            <person name="Froenicke L."/>
            <person name="Lavelle D.O."/>
            <person name="Truco M.J."/>
            <person name="Xia R."/>
            <person name="Zhu S."/>
            <person name="Xu C."/>
            <person name="Xu H."/>
            <person name="Xu X."/>
            <person name="Cox K."/>
            <person name="Korf I."/>
            <person name="Meyers B.C."/>
            <person name="Michelmore R.W."/>
        </authorList>
    </citation>
    <scope>NUCLEOTIDE SEQUENCE [LARGE SCALE GENOMIC DNA]</scope>
    <source>
        <strain evidence="3">cv. Salinas</strain>
        <tissue evidence="2">Seedlings</tissue>
    </source>
</reference>
<dbReference type="EMBL" id="NBSK02000009">
    <property type="protein sequence ID" value="KAJ0184929.1"/>
    <property type="molecule type" value="Genomic_DNA"/>
</dbReference>